<name>A0A0P7BFS0_9BACT</name>
<dbReference type="Gene3D" id="1.20.141.10">
    <property type="entry name" value="Chitosanase, subunit A, domain 1"/>
    <property type="match status" value="1"/>
</dbReference>
<evidence type="ECO:0000313" key="4">
    <source>
        <dbReference type="Proteomes" id="UP000050454"/>
    </source>
</evidence>
<dbReference type="Pfam" id="PF05838">
    <property type="entry name" value="Glyco_hydro_108"/>
    <property type="match status" value="1"/>
</dbReference>
<organism evidence="3 4">
    <name type="scientific">Jiulongibacter sediminis</name>
    <dbReference type="NCBI Taxonomy" id="1605367"/>
    <lineage>
        <taxon>Bacteria</taxon>
        <taxon>Pseudomonadati</taxon>
        <taxon>Bacteroidota</taxon>
        <taxon>Cytophagia</taxon>
        <taxon>Cytophagales</taxon>
        <taxon>Leadbetterellaceae</taxon>
        <taxon>Jiulongibacter</taxon>
    </lineage>
</organism>
<dbReference type="AlphaFoldDB" id="A0A0P7BFS0"/>
<evidence type="ECO:0000313" key="3">
    <source>
        <dbReference type="EMBL" id="KPM49719.1"/>
    </source>
</evidence>
<keyword evidence="1" id="KW-0732">Signal</keyword>
<dbReference type="Proteomes" id="UP000050454">
    <property type="component" value="Unassembled WGS sequence"/>
</dbReference>
<evidence type="ECO:0000256" key="1">
    <source>
        <dbReference type="SAM" id="SignalP"/>
    </source>
</evidence>
<feature type="domain" description="TtsA-like Glycoside hydrolase family 108" evidence="2">
    <location>
        <begin position="52"/>
        <end position="93"/>
    </location>
</feature>
<accession>A0A0P7BFS0</accession>
<comment type="caution">
    <text evidence="3">The sequence shown here is derived from an EMBL/GenBank/DDBJ whole genome shotgun (WGS) entry which is preliminary data.</text>
</comment>
<gene>
    <name evidence="3" type="ORF">AFM12_03815</name>
</gene>
<feature type="signal peptide" evidence="1">
    <location>
        <begin position="1"/>
        <end position="24"/>
    </location>
</feature>
<dbReference type="EMBL" id="LGTQ01000005">
    <property type="protein sequence ID" value="KPM49719.1"/>
    <property type="molecule type" value="Genomic_DNA"/>
</dbReference>
<feature type="chain" id="PRO_5006135770" description="TtsA-like Glycoside hydrolase family 108 domain-containing protein" evidence="1">
    <location>
        <begin position="25"/>
        <end position="193"/>
    </location>
</feature>
<dbReference type="RefSeq" id="WP_055144065.1">
    <property type="nucleotide sequence ID" value="NZ_CAKZPM010000038.1"/>
</dbReference>
<proteinExistence type="predicted"/>
<evidence type="ECO:0000259" key="2">
    <source>
        <dbReference type="Pfam" id="PF05838"/>
    </source>
</evidence>
<dbReference type="InterPro" id="IPR023346">
    <property type="entry name" value="Lysozyme-like_dom_sf"/>
</dbReference>
<sequence length="193" mass="22091">MRIGRISVFMISISSLIFCTNVNAASFEKYAPKLLFFEGTGFGIHKPIWGEKDFTKSEALRIHRQHYWDRFHGDLFKSQEVAEVLIDHLINAGPGRNGANIKAFEAIIGVEQDGVLSEDDVKRANSFYFAEQIVNPYVKYRVLYYKTRSGVAENPGWLTRAKSFLMHNAYGTIVLTDVSLPDSIERKFRHVRL</sequence>
<keyword evidence="4" id="KW-1185">Reference proteome</keyword>
<protein>
    <recommendedName>
        <fullName evidence="2">TtsA-like Glycoside hydrolase family 108 domain-containing protein</fullName>
    </recommendedName>
</protein>
<dbReference type="InterPro" id="IPR008565">
    <property type="entry name" value="TtsA-like_GH18_dom"/>
</dbReference>
<reference evidence="3 4" key="1">
    <citation type="submission" date="2015-07" db="EMBL/GenBank/DDBJ databases">
        <title>The draft genome sequence of Leadbetterella sp. JN14-9.</title>
        <authorList>
            <person name="Liu Y."/>
            <person name="Du J."/>
            <person name="Shao Z."/>
        </authorList>
    </citation>
    <scope>NUCLEOTIDE SEQUENCE [LARGE SCALE GENOMIC DNA]</scope>
    <source>
        <strain evidence="3 4">JN14-9</strain>
    </source>
</reference>
<dbReference type="SUPFAM" id="SSF53955">
    <property type="entry name" value="Lysozyme-like"/>
    <property type="match status" value="1"/>
</dbReference>
<dbReference type="OrthoDB" id="672438at2"/>